<dbReference type="AlphaFoldDB" id="A0A6J7FDH2"/>
<organism evidence="1">
    <name type="scientific">freshwater metagenome</name>
    <dbReference type="NCBI Taxonomy" id="449393"/>
    <lineage>
        <taxon>unclassified sequences</taxon>
        <taxon>metagenomes</taxon>
        <taxon>ecological metagenomes</taxon>
    </lineage>
</organism>
<evidence type="ECO:0000313" key="1">
    <source>
        <dbReference type="EMBL" id="CAB4889683.1"/>
    </source>
</evidence>
<proteinExistence type="predicted"/>
<reference evidence="1" key="1">
    <citation type="submission" date="2020-05" db="EMBL/GenBank/DDBJ databases">
        <authorList>
            <person name="Chiriac C."/>
            <person name="Salcher M."/>
            <person name="Ghai R."/>
            <person name="Kavagutti S V."/>
        </authorList>
    </citation>
    <scope>NUCLEOTIDE SEQUENCE</scope>
</reference>
<protein>
    <submittedName>
        <fullName evidence="1">Unannotated protein</fullName>
    </submittedName>
</protein>
<dbReference type="EMBL" id="CAFBMD010000008">
    <property type="protein sequence ID" value="CAB4889683.1"/>
    <property type="molecule type" value="Genomic_DNA"/>
</dbReference>
<accession>A0A6J7FDH2</accession>
<name>A0A6J7FDH2_9ZZZZ</name>
<gene>
    <name evidence="1" type="ORF">UFOPK3492_00240</name>
</gene>
<sequence length="246" mass="26415">MIARFAVNDSSRLAKSASLAEKNASCAALNRFHNLSSSALPARPATFHESMRVLYLRAVLTQSVEVANFSASVMRLSLAPTNSLRCLSSVAKWVRRRLSNALRAVEKRFHSASSVALSSRVACFHSSSKTLRRSPTTFHASVAQISSASTTNFSLRTFASARAACLASAAAALRTTSSSRRMAARGEIFSTAILRAARFPTALILSTCWRKRLMASSPSSASMAPLRKRSAVRATSAASVSNLRTK</sequence>